<dbReference type="GO" id="GO:0004674">
    <property type="term" value="F:protein serine/threonine kinase activity"/>
    <property type="evidence" value="ECO:0007669"/>
    <property type="project" value="UniProtKB-KW"/>
</dbReference>
<proteinExistence type="predicted"/>
<dbReference type="Pfam" id="PF13581">
    <property type="entry name" value="HATPase_c_2"/>
    <property type="match status" value="1"/>
</dbReference>
<sequence>MHHSLRSDSDSDTVLGNGRTEWACRPELAAEAREATDGFLDGLCPEPSDRTRQNLLLVVSELVTNALRHAGEVTSLRLRADRRSLQIEVRDPSPALPLDRTPDLTGRSGGFGWPMVQRLADGVTVRPASGGGKMILAVLVR</sequence>
<dbReference type="CDD" id="cd16936">
    <property type="entry name" value="HATPase_RsbW-like"/>
    <property type="match status" value="1"/>
</dbReference>
<dbReference type="GO" id="GO:0005524">
    <property type="term" value="F:ATP binding"/>
    <property type="evidence" value="ECO:0007669"/>
    <property type="project" value="UniProtKB-KW"/>
</dbReference>
<feature type="domain" description="Histidine kinase/HSP90-like ATPase" evidence="2">
    <location>
        <begin position="26"/>
        <end position="136"/>
    </location>
</feature>
<accession>A0A370B241</accession>
<organism evidence="3 4">
    <name type="scientific">Streptomyces corynorhini</name>
    <dbReference type="NCBI Taxonomy" id="2282652"/>
    <lineage>
        <taxon>Bacteria</taxon>
        <taxon>Bacillati</taxon>
        <taxon>Actinomycetota</taxon>
        <taxon>Actinomycetes</taxon>
        <taxon>Kitasatosporales</taxon>
        <taxon>Streptomycetaceae</taxon>
        <taxon>Streptomyces</taxon>
    </lineage>
</organism>
<keyword evidence="1" id="KW-0808">Transferase</keyword>
<keyword evidence="1" id="KW-0418">Kinase</keyword>
<protein>
    <submittedName>
        <fullName evidence="3">ATP-binding protein</fullName>
    </submittedName>
</protein>
<dbReference type="OrthoDB" id="5184679at2"/>
<dbReference type="AlphaFoldDB" id="A0A370B241"/>
<keyword evidence="3" id="KW-0547">Nucleotide-binding</keyword>
<dbReference type="EMBL" id="QQNA01000191">
    <property type="protein sequence ID" value="RDG35888.1"/>
    <property type="molecule type" value="Genomic_DNA"/>
</dbReference>
<dbReference type="SUPFAM" id="SSF55874">
    <property type="entry name" value="ATPase domain of HSP90 chaperone/DNA topoisomerase II/histidine kinase"/>
    <property type="match status" value="1"/>
</dbReference>
<reference evidence="3 4" key="1">
    <citation type="submission" date="2018-07" db="EMBL/GenBank/DDBJ databases">
        <title>Streptomyces species from bats.</title>
        <authorList>
            <person name="Dunlap C."/>
        </authorList>
    </citation>
    <scope>NUCLEOTIDE SEQUENCE [LARGE SCALE GENOMIC DNA]</scope>
    <source>
        <strain evidence="3 4">AC230</strain>
    </source>
</reference>
<evidence type="ECO:0000313" key="4">
    <source>
        <dbReference type="Proteomes" id="UP000253741"/>
    </source>
</evidence>
<comment type="caution">
    <text evidence="3">The sequence shown here is derived from an EMBL/GenBank/DDBJ whole genome shotgun (WGS) entry which is preliminary data.</text>
</comment>
<evidence type="ECO:0000256" key="1">
    <source>
        <dbReference type="ARBA" id="ARBA00022527"/>
    </source>
</evidence>
<keyword evidence="4" id="KW-1185">Reference proteome</keyword>
<dbReference type="InterPro" id="IPR036890">
    <property type="entry name" value="HATPase_C_sf"/>
</dbReference>
<evidence type="ECO:0000313" key="3">
    <source>
        <dbReference type="EMBL" id="RDG35888.1"/>
    </source>
</evidence>
<dbReference type="InterPro" id="IPR050267">
    <property type="entry name" value="Anti-sigma-factor_SerPK"/>
</dbReference>
<dbReference type="InterPro" id="IPR003594">
    <property type="entry name" value="HATPase_dom"/>
</dbReference>
<keyword evidence="3" id="KW-0067">ATP-binding</keyword>
<dbReference type="Gene3D" id="3.30.565.10">
    <property type="entry name" value="Histidine kinase-like ATPase, C-terminal domain"/>
    <property type="match status" value="1"/>
</dbReference>
<keyword evidence="1" id="KW-0723">Serine/threonine-protein kinase</keyword>
<dbReference type="Proteomes" id="UP000253741">
    <property type="component" value="Unassembled WGS sequence"/>
</dbReference>
<name>A0A370B241_9ACTN</name>
<dbReference type="PANTHER" id="PTHR35526:SF3">
    <property type="entry name" value="ANTI-SIGMA-F FACTOR RSBW"/>
    <property type="match status" value="1"/>
</dbReference>
<dbReference type="RefSeq" id="WP_114625712.1">
    <property type="nucleotide sequence ID" value="NZ_QQNA01000191.1"/>
</dbReference>
<gene>
    <name evidence="3" type="ORF">DVH02_22945</name>
</gene>
<dbReference type="PANTHER" id="PTHR35526">
    <property type="entry name" value="ANTI-SIGMA-F FACTOR RSBW-RELATED"/>
    <property type="match status" value="1"/>
</dbReference>
<evidence type="ECO:0000259" key="2">
    <source>
        <dbReference type="Pfam" id="PF13581"/>
    </source>
</evidence>